<dbReference type="PROSITE" id="PS50006">
    <property type="entry name" value="FHA_DOMAIN"/>
    <property type="match status" value="1"/>
</dbReference>
<evidence type="ECO:0000259" key="3">
    <source>
        <dbReference type="PROSITE" id="PS50006"/>
    </source>
</evidence>
<dbReference type="Gene3D" id="1.10.10.10">
    <property type="entry name" value="Winged helix-like DNA-binding domain superfamily/Winged helix DNA-binding domain"/>
    <property type="match status" value="1"/>
</dbReference>
<dbReference type="SUPFAM" id="SSF49879">
    <property type="entry name" value="SMAD/FHA domain"/>
    <property type="match status" value="1"/>
</dbReference>
<name>A0A365H7M0_9ACTN</name>
<dbReference type="CDD" id="cd00060">
    <property type="entry name" value="FHA"/>
    <property type="match status" value="1"/>
</dbReference>
<dbReference type="Gene3D" id="2.60.200.20">
    <property type="match status" value="1"/>
</dbReference>
<proteinExistence type="predicted"/>
<protein>
    <submittedName>
        <fullName evidence="4">Forkhead-associated protein</fullName>
    </submittedName>
</protein>
<dbReference type="GO" id="GO:0006355">
    <property type="term" value="P:regulation of DNA-templated transcription"/>
    <property type="evidence" value="ECO:0007669"/>
    <property type="project" value="InterPro"/>
</dbReference>
<organism evidence="4 5">
    <name type="scientific">Actinomadura craniellae</name>
    <dbReference type="NCBI Taxonomy" id="2231787"/>
    <lineage>
        <taxon>Bacteria</taxon>
        <taxon>Bacillati</taxon>
        <taxon>Actinomycetota</taxon>
        <taxon>Actinomycetes</taxon>
        <taxon>Streptosporangiales</taxon>
        <taxon>Thermomonosporaceae</taxon>
        <taxon>Actinomadura</taxon>
    </lineage>
</organism>
<dbReference type="SUPFAM" id="SSF46894">
    <property type="entry name" value="C-terminal effector domain of the bipartite response regulators"/>
    <property type="match status" value="1"/>
</dbReference>
<dbReference type="AlphaFoldDB" id="A0A365H7M0"/>
<dbReference type="InterPro" id="IPR008984">
    <property type="entry name" value="SMAD_FHA_dom_sf"/>
</dbReference>
<comment type="caution">
    <text evidence="4">The sequence shown here is derived from an EMBL/GenBank/DDBJ whole genome shotgun (WGS) entry which is preliminary data.</text>
</comment>
<accession>A0A365H7M0</accession>
<dbReference type="PANTHER" id="PTHR23308">
    <property type="entry name" value="NUCLEAR INHIBITOR OF PROTEIN PHOSPHATASE-1"/>
    <property type="match status" value="1"/>
</dbReference>
<evidence type="ECO:0000256" key="1">
    <source>
        <dbReference type="ARBA" id="ARBA00022553"/>
    </source>
</evidence>
<dbReference type="SMART" id="SM00240">
    <property type="entry name" value="FHA"/>
    <property type="match status" value="1"/>
</dbReference>
<feature type="region of interest" description="Disordered" evidence="2">
    <location>
        <begin position="192"/>
        <end position="254"/>
    </location>
</feature>
<evidence type="ECO:0000256" key="2">
    <source>
        <dbReference type="SAM" id="MobiDB-lite"/>
    </source>
</evidence>
<dbReference type="OrthoDB" id="5242544at2"/>
<dbReference type="InterPro" id="IPR016032">
    <property type="entry name" value="Sig_transdc_resp-reg_C-effctor"/>
</dbReference>
<feature type="domain" description="FHA" evidence="3">
    <location>
        <begin position="22"/>
        <end position="72"/>
    </location>
</feature>
<evidence type="ECO:0000313" key="5">
    <source>
        <dbReference type="Proteomes" id="UP000251891"/>
    </source>
</evidence>
<gene>
    <name evidence="4" type="ORF">DPM19_10060</name>
</gene>
<dbReference type="InterPro" id="IPR000253">
    <property type="entry name" value="FHA_dom"/>
</dbReference>
<sequence>MEGPFIRIEDSGQVVPLRPDVTTVGRGKGVEVRLDDPSVSRLHAEIVRRGPYVYVVDLGLSRNGTRVNGRPIARRVLEDGDVISFGTARCRLGGIPREDVDPDVELRRAVAPELTRREVDVLTSLCRPALSDAAFVAPATARDIATDLVVTEAAVKQHLLRLYQKFRIPEGTNRRTRLANEVIAMGLVRPLPPVHVPQQNRAPGVENRPPAEGRRPPHAAAGRPGTAAGRPAPAAGRPGAAGRPPVTGARRRAS</sequence>
<keyword evidence="1" id="KW-0597">Phosphoprotein</keyword>
<dbReference type="Pfam" id="PF00498">
    <property type="entry name" value="FHA"/>
    <property type="match status" value="1"/>
</dbReference>
<dbReference type="InterPro" id="IPR050923">
    <property type="entry name" value="Cell_Proc_Reg/RNA_Proc"/>
</dbReference>
<dbReference type="Proteomes" id="UP000251891">
    <property type="component" value="Unassembled WGS sequence"/>
</dbReference>
<evidence type="ECO:0000313" key="4">
    <source>
        <dbReference type="EMBL" id="RAY15071.1"/>
    </source>
</evidence>
<dbReference type="EMBL" id="QLYX01000004">
    <property type="protein sequence ID" value="RAY15071.1"/>
    <property type="molecule type" value="Genomic_DNA"/>
</dbReference>
<dbReference type="InterPro" id="IPR036388">
    <property type="entry name" value="WH-like_DNA-bd_sf"/>
</dbReference>
<dbReference type="GO" id="GO:0003677">
    <property type="term" value="F:DNA binding"/>
    <property type="evidence" value="ECO:0007669"/>
    <property type="project" value="InterPro"/>
</dbReference>
<keyword evidence="5" id="KW-1185">Reference proteome</keyword>
<feature type="compositionally biased region" description="Low complexity" evidence="2">
    <location>
        <begin position="218"/>
        <end position="248"/>
    </location>
</feature>
<reference evidence="4 5" key="1">
    <citation type="submission" date="2018-06" db="EMBL/GenBank/DDBJ databases">
        <title>Actinomadura craniellae sp. nov. isolated from marine sponge Craniella sp.</title>
        <authorList>
            <person name="Li L."/>
            <person name="Xu Q.H."/>
            <person name="Lin H.W."/>
            <person name="Lu Y.H."/>
        </authorList>
    </citation>
    <scope>NUCLEOTIDE SEQUENCE [LARGE SCALE GENOMIC DNA]</scope>
    <source>
        <strain evidence="4 5">LHW63021</strain>
    </source>
</reference>